<sequence>MSFLPSDPSSAHNARSLRPAHLDAPDEPEAAAVVVRDLAVELPSDERPYAAPIRAVRDLSFTVPTGQVTAIVGTNGAGKTTTLRVLSGAVPFSDGSIEVLGTSLGPATVGLPDGVAIVPDAPAYPARWTARHVARAHSSTARHFDRARFDAYLAEHRVPAGRSVGGLSRGQLARLAVAAALAHDPRLLILDEPLARLDPLARTEMVDDLRTLMAREGRTVLLSTHDLDGMDRFVDHLIVIAQGQNVLEGDVEMLREEFLLLEQDSAGPGMDGDSIASPMIGAVTTGGTTRALVHLEEAAGLPPGADLRRPGVSELVTHWLRAATATRRPDPRKDAA</sequence>
<dbReference type="GO" id="GO:0005524">
    <property type="term" value="F:ATP binding"/>
    <property type="evidence" value="ECO:0007669"/>
    <property type="project" value="UniProtKB-KW"/>
</dbReference>
<reference evidence="6" key="1">
    <citation type="journal article" date="2019" name="Int. J. Syst. Evol. Microbiol.">
        <title>The Global Catalogue of Microorganisms (GCM) 10K type strain sequencing project: providing services to taxonomists for standard genome sequencing and annotation.</title>
        <authorList>
            <consortium name="The Broad Institute Genomics Platform"/>
            <consortium name="The Broad Institute Genome Sequencing Center for Infectious Disease"/>
            <person name="Wu L."/>
            <person name="Ma J."/>
        </authorList>
    </citation>
    <scope>NUCLEOTIDE SEQUENCE [LARGE SCALE GENOMIC DNA]</scope>
    <source>
        <strain evidence="6">CGMCC 1.16455</strain>
    </source>
</reference>
<keyword evidence="6" id="KW-1185">Reference proteome</keyword>
<dbReference type="InterPro" id="IPR003593">
    <property type="entry name" value="AAA+_ATPase"/>
</dbReference>
<name>A0ABW0FM18_9MICO</name>
<dbReference type="RefSeq" id="WP_343923836.1">
    <property type="nucleotide sequence ID" value="NZ_BAAAIR010000035.1"/>
</dbReference>
<evidence type="ECO:0000313" key="6">
    <source>
        <dbReference type="Proteomes" id="UP001595937"/>
    </source>
</evidence>
<keyword evidence="1" id="KW-0547">Nucleotide-binding</keyword>
<evidence type="ECO:0000256" key="2">
    <source>
        <dbReference type="ARBA" id="ARBA00022840"/>
    </source>
</evidence>
<evidence type="ECO:0000256" key="3">
    <source>
        <dbReference type="SAM" id="MobiDB-lite"/>
    </source>
</evidence>
<dbReference type="EMBL" id="JBHSLN010000083">
    <property type="protein sequence ID" value="MFC5298880.1"/>
    <property type="molecule type" value="Genomic_DNA"/>
</dbReference>
<dbReference type="Gene3D" id="3.40.50.300">
    <property type="entry name" value="P-loop containing nucleotide triphosphate hydrolases"/>
    <property type="match status" value="1"/>
</dbReference>
<protein>
    <submittedName>
        <fullName evidence="5">ATP-binding cassette domain-containing protein</fullName>
    </submittedName>
</protein>
<organism evidence="5 6">
    <name type="scientific">Brachybacterium tyrofermentans</name>
    <dbReference type="NCBI Taxonomy" id="47848"/>
    <lineage>
        <taxon>Bacteria</taxon>
        <taxon>Bacillati</taxon>
        <taxon>Actinomycetota</taxon>
        <taxon>Actinomycetes</taxon>
        <taxon>Micrococcales</taxon>
        <taxon>Dermabacteraceae</taxon>
        <taxon>Brachybacterium</taxon>
    </lineage>
</organism>
<dbReference type="CDD" id="cd03230">
    <property type="entry name" value="ABC_DR_subfamily_A"/>
    <property type="match status" value="1"/>
</dbReference>
<evidence type="ECO:0000256" key="1">
    <source>
        <dbReference type="ARBA" id="ARBA00022741"/>
    </source>
</evidence>
<dbReference type="InterPro" id="IPR003439">
    <property type="entry name" value="ABC_transporter-like_ATP-bd"/>
</dbReference>
<comment type="caution">
    <text evidence="5">The sequence shown here is derived from an EMBL/GenBank/DDBJ whole genome shotgun (WGS) entry which is preliminary data.</text>
</comment>
<dbReference type="PANTHER" id="PTHR43158">
    <property type="entry name" value="SKFA PEPTIDE EXPORT ATP-BINDING PROTEIN SKFE"/>
    <property type="match status" value="1"/>
</dbReference>
<proteinExistence type="predicted"/>
<dbReference type="SUPFAM" id="SSF52540">
    <property type="entry name" value="P-loop containing nucleoside triphosphate hydrolases"/>
    <property type="match status" value="1"/>
</dbReference>
<accession>A0ABW0FM18</accession>
<dbReference type="InterPro" id="IPR027417">
    <property type="entry name" value="P-loop_NTPase"/>
</dbReference>
<dbReference type="PROSITE" id="PS50893">
    <property type="entry name" value="ABC_TRANSPORTER_2"/>
    <property type="match status" value="1"/>
</dbReference>
<dbReference type="Proteomes" id="UP001595937">
    <property type="component" value="Unassembled WGS sequence"/>
</dbReference>
<dbReference type="Pfam" id="PF00005">
    <property type="entry name" value="ABC_tran"/>
    <property type="match status" value="1"/>
</dbReference>
<keyword evidence="2 5" id="KW-0067">ATP-binding</keyword>
<evidence type="ECO:0000313" key="5">
    <source>
        <dbReference type="EMBL" id="MFC5298880.1"/>
    </source>
</evidence>
<feature type="region of interest" description="Disordered" evidence="3">
    <location>
        <begin position="1"/>
        <end position="25"/>
    </location>
</feature>
<dbReference type="GeneID" id="303297260"/>
<feature type="domain" description="ABC transporter" evidence="4">
    <location>
        <begin position="33"/>
        <end position="267"/>
    </location>
</feature>
<dbReference type="SMART" id="SM00382">
    <property type="entry name" value="AAA"/>
    <property type="match status" value="1"/>
</dbReference>
<dbReference type="PANTHER" id="PTHR43158:SF10">
    <property type="entry name" value="ABC TRANSPORTER ATP-BINDING PROTEIN YTRB"/>
    <property type="match status" value="1"/>
</dbReference>
<evidence type="ECO:0000259" key="4">
    <source>
        <dbReference type="PROSITE" id="PS50893"/>
    </source>
</evidence>
<gene>
    <name evidence="5" type="ORF">ACFPK8_15315</name>
</gene>